<organism evidence="2 3">
    <name type="scientific">Mycolicibacterium sediminis</name>
    <dbReference type="NCBI Taxonomy" id="1286180"/>
    <lineage>
        <taxon>Bacteria</taxon>
        <taxon>Bacillati</taxon>
        <taxon>Actinomycetota</taxon>
        <taxon>Actinomycetes</taxon>
        <taxon>Mycobacteriales</taxon>
        <taxon>Mycobacteriaceae</taxon>
        <taxon>Mycolicibacterium</taxon>
    </lineage>
</organism>
<dbReference type="EMBL" id="AP022588">
    <property type="protein sequence ID" value="BBY28116.1"/>
    <property type="molecule type" value="Genomic_DNA"/>
</dbReference>
<evidence type="ECO:0000313" key="2">
    <source>
        <dbReference type="EMBL" id="BBY28116.1"/>
    </source>
</evidence>
<protein>
    <submittedName>
        <fullName evidence="2">Uncharacterized protein</fullName>
    </submittedName>
</protein>
<dbReference type="KEGG" id="msei:MSEDJ_22120"/>
<gene>
    <name evidence="2" type="ORF">MSEDJ_22120</name>
</gene>
<accession>A0A7I7QQJ5</accession>
<sequence length="129" mass="14332">MPETHQERKRTKSKRRRAAEEGAAKNMRLVEQARQAGTLAEVDDATLARVRAAGKRDQPARKGSRKLPGTGKRRRESVTPEEPLVPILGRQQPIDRYEYKPSAADSGKRLPTRITSMVHGGLPGSGKRK</sequence>
<feature type="region of interest" description="Disordered" evidence="1">
    <location>
        <begin position="1"/>
        <end position="30"/>
    </location>
</feature>
<evidence type="ECO:0000256" key="1">
    <source>
        <dbReference type="SAM" id="MobiDB-lite"/>
    </source>
</evidence>
<proteinExistence type="predicted"/>
<evidence type="ECO:0000313" key="3">
    <source>
        <dbReference type="Proteomes" id="UP000467193"/>
    </source>
</evidence>
<dbReference type="AlphaFoldDB" id="A0A7I7QQJ5"/>
<name>A0A7I7QQJ5_9MYCO</name>
<reference evidence="2 3" key="1">
    <citation type="journal article" date="2019" name="Emerg. Microbes Infect.">
        <title>Comprehensive subspecies identification of 175 nontuberculous mycobacteria species based on 7547 genomic profiles.</title>
        <authorList>
            <person name="Matsumoto Y."/>
            <person name="Kinjo T."/>
            <person name="Motooka D."/>
            <person name="Nabeya D."/>
            <person name="Jung N."/>
            <person name="Uechi K."/>
            <person name="Horii T."/>
            <person name="Iida T."/>
            <person name="Fujita J."/>
            <person name="Nakamura S."/>
        </authorList>
    </citation>
    <scope>NUCLEOTIDE SEQUENCE [LARGE SCALE GENOMIC DNA]</scope>
    <source>
        <strain evidence="2 3">JCM 17899</strain>
    </source>
</reference>
<dbReference type="Proteomes" id="UP000467193">
    <property type="component" value="Chromosome"/>
</dbReference>
<feature type="compositionally biased region" description="Basic residues" evidence="1">
    <location>
        <begin position="7"/>
        <end position="17"/>
    </location>
</feature>
<feature type="region of interest" description="Disordered" evidence="1">
    <location>
        <begin position="51"/>
        <end position="129"/>
    </location>
</feature>
<keyword evidence="3" id="KW-1185">Reference proteome</keyword>